<organism evidence="1">
    <name type="scientific">Rhizophora mucronata</name>
    <name type="common">Asiatic mangrove</name>
    <dbReference type="NCBI Taxonomy" id="61149"/>
    <lineage>
        <taxon>Eukaryota</taxon>
        <taxon>Viridiplantae</taxon>
        <taxon>Streptophyta</taxon>
        <taxon>Embryophyta</taxon>
        <taxon>Tracheophyta</taxon>
        <taxon>Spermatophyta</taxon>
        <taxon>Magnoliopsida</taxon>
        <taxon>eudicotyledons</taxon>
        <taxon>Gunneridae</taxon>
        <taxon>Pentapetalae</taxon>
        <taxon>rosids</taxon>
        <taxon>fabids</taxon>
        <taxon>Malpighiales</taxon>
        <taxon>Rhizophoraceae</taxon>
        <taxon>Rhizophora</taxon>
    </lineage>
</organism>
<dbReference type="EMBL" id="GGEC01069179">
    <property type="protein sequence ID" value="MBX49663.1"/>
    <property type="molecule type" value="Transcribed_RNA"/>
</dbReference>
<accession>A0A2P2P4T8</accession>
<evidence type="ECO:0000313" key="1">
    <source>
        <dbReference type="EMBL" id="MBX49663.1"/>
    </source>
</evidence>
<proteinExistence type="predicted"/>
<dbReference type="AlphaFoldDB" id="A0A2P2P4T8"/>
<sequence length="46" mass="5204">MDNVSCYFNGFLFSPLRKVTSIASYYKNNKPPTSLHFVTLKATNST</sequence>
<name>A0A2P2P4T8_RHIMU</name>
<protein>
    <submittedName>
        <fullName evidence="1">Uncharacterized protein</fullName>
    </submittedName>
</protein>
<reference evidence="1" key="1">
    <citation type="submission" date="2018-02" db="EMBL/GenBank/DDBJ databases">
        <title>Rhizophora mucronata_Transcriptome.</title>
        <authorList>
            <person name="Meera S.P."/>
            <person name="Sreeshan A."/>
            <person name="Augustine A."/>
        </authorList>
    </citation>
    <scope>NUCLEOTIDE SEQUENCE</scope>
    <source>
        <tissue evidence="1">Leaf</tissue>
    </source>
</reference>